<dbReference type="InterPro" id="IPR036513">
    <property type="entry name" value="STAS_dom_sf"/>
</dbReference>
<dbReference type="PROSITE" id="PS50801">
    <property type="entry name" value="STAS"/>
    <property type="match status" value="1"/>
</dbReference>
<dbReference type="Gene3D" id="3.30.750.24">
    <property type="entry name" value="STAS domain"/>
    <property type="match status" value="1"/>
</dbReference>
<comment type="caution">
    <text evidence="4">The sequence shown here is derived from an EMBL/GenBank/DDBJ whole genome shotgun (WGS) entry which is preliminary data.</text>
</comment>
<evidence type="ECO:0000256" key="1">
    <source>
        <dbReference type="ARBA" id="ARBA00009013"/>
    </source>
</evidence>
<sequence length="123" mass="13185">MHRLGLNTRVENHSVIVQVEGELDIATAEDLQINVQDAVEKHGPWLILDLSGLAFMDSSGLNAIITAYRDVTERGGSLSLAAPNERVTKVVRLVGLHRQVPVHGTVAAAVIAMEALEAKKEAG</sequence>
<comment type="similarity">
    <text evidence="1 2">Belongs to the anti-sigma-factor antagonist family.</text>
</comment>
<dbReference type="RefSeq" id="WP_106581938.1">
    <property type="nucleotide sequence ID" value="NZ_PYGA01000003.1"/>
</dbReference>
<dbReference type="CDD" id="cd07043">
    <property type="entry name" value="STAS_anti-anti-sigma_factors"/>
    <property type="match status" value="1"/>
</dbReference>
<dbReference type="Proteomes" id="UP000240542">
    <property type="component" value="Unassembled WGS sequence"/>
</dbReference>
<accession>A0A2P8DQQ4</accession>
<dbReference type="PANTHER" id="PTHR33495">
    <property type="entry name" value="ANTI-SIGMA FACTOR ANTAGONIST TM_1081-RELATED-RELATED"/>
    <property type="match status" value="1"/>
</dbReference>
<evidence type="ECO:0000313" key="4">
    <source>
        <dbReference type="EMBL" id="PSK99548.1"/>
    </source>
</evidence>
<dbReference type="AlphaFoldDB" id="A0A2P8DQQ4"/>
<protein>
    <recommendedName>
        <fullName evidence="2">Anti-sigma factor antagonist</fullName>
    </recommendedName>
</protein>
<dbReference type="EMBL" id="PYGA01000003">
    <property type="protein sequence ID" value="PSK99548.1"/>
    <property type="molecule type" value="Genomic_DNA"/>
</dbReference>
<organism evidence="4 5">
    <name type="scientific">Murinocardiopsis flavida</name>
    <dbReference type="NCBI Taxonomy" id="645275"/>
    <lineage>
        <taxon>Bacteria</taxon>
        <taxon>Bacillati</taxon>
        <taxon>Actinomycetota</taxon>
        <taxon>Actinomycetes</taxon>
        <taxon>Streptosporangiales</taxon>
        <taxon>Nocardiopsidaceae</taxon>
        <taxon>Murinocardiopsis</taxon>
    </lineage>
</organism>
<feature type="domain" description="STAS" evidence="3">
    <location>
        <begin position="4"/>
        <end position="113"/>
    </location>
</feature>
<dbReference type="InterPro" id="IPR002645">
    <property type="entry name" value="STAS_dom"/>
</dbReference>
<name>A0A2P8DQQ4_9ACTN</name>
<evidence type="ECO:0000256" key="2">
    <source>
        <dbReference type="RuleBase" id="RU003749"/>
    </source>
</evidence>
<dbReference type="PANTHER" id="PTHR33495:SF2">
    <property type="entry name" value="ANTI-SIGMA FACTOR ANTAGONIST TM_1081-RELATED"/>
    <property type="match status" value="1"/>
</dbReference>
<keyword evidence="5" id="KW-1185">Reference proteome</keyword>
<dbReference type="GO" id="GO:0043856">
    <property type="term" value="F:anti-sigma factor antagonist activity"/>
    <property type="evidence" value="ECO:0007669"/>
    <property type="project" value="InterPro"/>
</dbReference>
<dbReference type="InterPro" id="IPR003658">
    <property type="entry name" value="Anti-sigma_ant"/>
</dbReference>
<dbReference type="Pfam" id="PF01740">
    <property type="entry name" value="STAS"/>
    <property type="match status" value="1"/>
</dbReference>
<reference evidence="4 5" key="1">
    <citation type="submission" date="2018-03" db="EMBL/GenBank/DDBJ databases">
        <title>Genomic Encyclopedia of Archaeal and Bacterial Type Strains, Phase II (KMG-II): from individual species to whole genera.</title>
        <authorList>
            <person name="Goeker M."/>
        </authorList>
    </citation>
    <scope>NUCLEOTIDE SEQUENCE [LARGE SCALE GENOMIC DNA]</scope>
    <source>
        <strain evidence="4 5">DSM 45312</strain>
    </source>
</reference>
<evidence type="ECO:0000313" key="5">
    <source>
        <dbReference type="Proteomes" id="UP000240542"/>
    </source>
</evidence>
<proteinExistence type="inferred from homology"/>
<dbReference type="OrthoDB" id="3577449at2"/>
<gene>
    <name evidence="4" type="ORF">CLV63_103273</name>
</gene>
<dbReference type="NCBIfam" id="TIGR00377">
    <property type="entry name" value="ant_ant_sig"/>
    <property type="match status" value="1"/>
</dbReference>
<dbReference type="SUPFAM" id="SSF52091">
    <property type="entry name" value="SpoIIaa-like"/>
    <property type="match status" value="1"/>
</dbReference>
<evidence type="ECO:0000259" key="3">
    <source>
        <dbReference type="PROSITE" id="PS50801"/>
    </source>
</evidence>